<keyword evidence="6" id="KW-0560">Oxidoreductase</keyword>
<keyword evidence="11" id="KW-1185">Reference proteome</keyword>
<evidence type="ECO:0000256" key="6">
    <source>
        <dbReference type="ARBA" id="ARBA00023002"/>
    </source>
</evidence>
<protein>
    <submittedName>
        <fullName evidence="10">Dyp-type peroxidase</fullName>
    </submittedName>
</protein>
<evidence type="ECO:0000256" key="1">
    <source>
        <dbReference type="ARBA" id="ARBA00001970"/>
    </source>
</evidence>
<gene>
    <name evidence="10" type="ORF">JKJ07_14155</name>
</gene>
<keyword evidence="5" id="KW-0732">Signal</keyword>
<keyword evidence="3" id="KW-0349">Heme</keyword>
<dbReference type="GO" id="GO:0004601">
    <property type="term" value="F:peroxidase activity"/>
    <property type="evidence" value="ECO:0007669"/>
    <property type="project" value="UniProtKB-KW"/>
</dbReference>
<dbReference type="PANTHER" id="PTHR30521:SF4">
    <property type="entry name" value="DEFERROCHELATASE"/>
    <property type="match status" value="1"/>
</dbReference>
<evidence type="ECO:0000259" key="9">
    <source>
        <dbReference type="Pfam" id="PF20628"/>
    </source>
</evidence>
<name>A0ABS1VL51_9ACTN</name>
<keyword evidence="4" id="KW-0479">Metal-binding</keyword>
<comment type="cofactor">
    <cofactor evidence="1">
        <name>heme b</name>
        <dbReference type="ChEBI" id="CHEBI:60344"/>
    </cofactor>
</comment>
<proteinExistence type="inferred from homology"/>
<evidence type="ECO:0000256" key="2">
    <source>
        <dbReference type="ARBA" id="ARBA00022559"/>
    </source>
</evidence>
<dbReference type="InterPro" id="IPR048328">
    <property type="entry name" value="Dyp_perox_C"/>
</dbReference>
<dbReference type="PANTHER" id="PTHR30521">
    <property type="entry name" value="DEFERROCHELATASE/PEROXIDASE"/>
    <property type="match status" value="1"/>
</dbReference>
<dbReference type="InterPro" id="IPR011008">
    <property type="entry name" value="Dimeric_a/b-barrel"/>
</dbReference>
<dbReference type="Proteomes" id="UP000598996">
    <property type="component" value="Unassembled WGS sequence"/>
</dbReference>
<keyword evidence="7" id="KW-0408">Iron</keyword>
<evidence type="ECO:0000313" key="11">
    <source>
        <dbReference type="Proteomes" id="UP000598996"/>
    </source>
</evidence>
<reference evidence="10 11" key="1">
    <citation type="submission" date="2021-01" db="EMBL/GenBank/DDBJ databases">
        <title>Actinoplanes sp. nov. LDG1-01 isolated from lichen.</title>
        <authorList>
            <person name="Saeng-In P."/>
            <person name="Phongsopitanun W."/>
            <person name="Kanchanasin P."/>
            <person name="Yuki M."/>
            <person name="Kudo T."/>
            <person name="Ohkuma M."/>
            <person name="Tanasupawat S."/>
        </authorList>
    </citation>
    <scope>NUCLEOTIDE SEQUENCE [LARGE SCALE GENOMIC DNA]</scope>
    <source>
        <strain evidence="10 11">LDG1-01</strain>
    </source>
</reference>
<comment type="similarity">
    <text evidence="8">Belongs to the DyP-type peroxidase family.</text>
</comment>
<dbReference type="RefSeq" id="WP_202991976.1">
    <property type="nucleotide sequence ID" value="NZ_JAENHO010000004.1"/>
</dbReference>
<dbReference type="InterPro" id="IPR006314">
    <property type="entry name" value="Dyp_peroxidase"/>
</dbReference>
<organism evidence="10 11">
    <name type="scientific">Paractinoplanes lichenicola</name>
    <dbReference type="NCBI Taxonomy" id="2802976"/>
    <lineage>
        <taxon>Bacteria</taxon>
        <taxon>Bacillati</taxon>
        <taxon>Actinomycetota</taxon>
        <taxon>Actinomycetes</taxon>
        <taxon>Micromonosporales</taxon>
        <taxon>Micromonosporaceae</taxon>
        <taxon>Paractinoplanes</taxon>
    </lineage>
</organism>
<evidence type="ECO:0000313" key="10">
    <source>
        <dbReference type="EMBL" id="MBL7255458.1"/>
    </source>
</evidence>
<dbReference type="PROSITE" id="PS51404">
    <property type="entry name" value="DYP_PEROXIDASE"/>
    <property type="match status" value="1"/>
</dbReference>
<evidence type="ECO:0000256" key="3">
    <source>
        <dbReference type="ARBA" id="ARBA00022617"/>
    </source>
</evidence>
<evidence type="ECO:0000256" key="4">
    <source>
        <dbReference type="ARBA" id="ARBA00022723"/>
    </source>
</evidence>
<evidence type="ECO:0000256" key="5">
    <source>
        <dbReference type="ARBA" id="ARBA00022729"/>
    </source>
</evidence>
<keyword evidence="2 10" id="KW-0575">Peroxidase</keyword>
<dbReference type="Pfam" id="PF20628">
    <property type="entry name" value="Dyp_perox_C"/>
    <property type="match status" value="1"/>
</dbReference>
<dbReference type="NCBIfam" id="TIGR01413">
    <property type="entry name" value="Dyp_perox_fam"/>
    <property type="match status" value="1"/>
</dbReference>
<evidence type="ECO:0000256" key="7">
    <source>
        <dbReference type="ARBA" id="ARBA00023004"/>
    </source>
</evidence>
<evidence type="ECO:0000256" key="8">
    <source>
        <dbReference type="ARBA" id="ARBA00025737"/>
    </source>
</evidence>
<feature type="domain" description="Dyp-type peroxidase C-terminal" evidence="9">
    <location>
        <begin position="240"/>
        <end position="383"/>
    </location>
</feature>
<accession>A0ABS1VL51</accession>
<comment type="caution">
    <text evidence="10">The sequence shown here is derived from an EMBL/GenBank/DDBJ whole genome shotgun (WGS) entry which is preliminary data.</text>
</comment>
<dbReference type="SUPFAM" id="SSF54909">
    <property type="entry name" value="Dimeric alpha+beta barrel"/>
    <property type="match status" value="1"/>
</dbReference>
<dbReference type="EMBL" id="JAENHO010000004">
    <property type="protein sequence ID" value="MBL7255458.1"/>
    <property type="molecule type" value="Genomic_DNA"/>
</dbReference>
<sequence>MPSQLVDAQQIQGNILRPFGGAHQAFVALSFRNNRPAARRWLTAAAARATGTDQVPGRGQDRLEPGRSLLNVGLTATGLVLLHPETADRLAAFVAFWHGPLGPRVDDNDRLTTAPALLGDTGPSDPSHWVVGGLGRPVDALLTLAAGDEETIKQAVLAEQAAAEGFDVLFVQHCEVLRDDRGRRVEHFGFTDGISQPGVKGFPDAEPARPGSPMIAAGEFILGHVGERRPQSWMPRPVPPAWMHGGSFQVFRRLRQDVAGWRRRLTEVAGESGDPSTIAAHALGRHLDGRPLAAPGASLEKENDFTYDEDRDGEKTPLYAHIRKVNPREDVIFRDRGHKMLRRGIPFGPTYDEDPATDRGMIFNSYLTSIEDQYEFVQRRWANDPGFPSSSLAKYGRVPATPARIDGLDPVLGDSRGTAESRLPAEVYDKIKEPAFGGFVTTTGAVYAFAPSLEALRKLAGDDSLAG</sequence>